<name>A0ABY6EJN7_9ACTN</name>
<reference evidence="1" key="1">
    <citation type="submission" date="2022-10" db="EMBL/GenBank/DDBJ databases">
        <authorList>
            <person name="Mo P."/>
        </authorList>
    </citation>
    <scope>NUCLEOTIDE SEQUENCE</scope>
    <source>
        <strain evidence="1">HUAS 13-4</strain>
        <plasmid evidence="1">punmamed2</plasmid>
    </source>
</reference>
<dbReference type="RefSeq" id="WP_263235480.1">
    <property type="nucleotide sequence ID" value="NZ_CP106794.1"/>
</dbReference>
<dbReference type="Proteomes" id="UP001061298">
    <property type="component" value="Plasmid punmamed2"/>
</dbReference>
<dbReference type="EMBL" id="CP106794">
    <property type="protein sequence ID" value="UXY25108.1"/>
    <property type="molecule type" value="Genomic_DNA"/>
</dbReference>
<gene>
    <name evidence="1" type="ORF">N8I84_41860</name>
</gene>
<sequence length="85" mass="9027">MCTHTPRCPTADSADCEAAAVVASHPEQGWSLLCNGVLVFEDTGELLPDGRIVAPHRPAPSAGENDLLVQLQERYEATQRGLATA</sequence>
<evidence type="ECO:0000313" key="2">
    <source>
        <dbReference type="Proteomes" id="UP001061298"/>
    </source>
</evidence>
<accession>A0ABY6EJN7</accession>
<evidence type="ECO:0000313" key="1">
    <source>
        <dbReference type="EMBL" id="UXY25108.1"/>
    </source>
</evidence>
<keyword evidence="1" id="KW-0614">Plasmid</keyword>
<dbReference type="InterPro" id="IPR046041">
    <property type="entry name" value="DUF5999"/>
</dbReference>
<dbReference type="Pfam" id="PF19462">
    <property type="entry name" value="DUF5999"/>
    <property type="match status" value="1"/>
</dbReference>
<keyword evidence="2" id="KW-1185">Reference proteome</keyword>
<geneLocation type="plasmid" evidence="1 2">
    <name>punmamed2</name>
</geneLocation>
<protein>
    <submittedName>
        <fullName evidence="1">DUF5999 family protein</fullName>
    </submittedName>
</protein>
<organism evidence="1 2">
    <name type="scientific">Streptomyces cynarae</name>
    <dbReference type="NCBI Taxonomy" id="2981134"/>
    <lineage>
        <taxon>Bacteria</taxon>
        <taxon>Bacillati</taxon>
        <taxon>Actinomycetota</taxon>
        <taxon>Actinomycetes</taxon>
        <taxon>Kitasatosporales</taxon>
        <taxon>Streptomycetaceae</taxon>
        <taxon>Streptomyces</taxon>
    </lineage>
</organism>
<proteinExistence type="predicted"/>